<dbReference type="InterPro" id="IPR018933">
    <property type="entry name" value="Netrin_module_non-TIMP"/>
</dbReference>
<dbReference type="GO" id="GO:0005886">
    <property type="term" value="C:plasma membrane"/>
    <property type="evidence" value="ECO:0007669"/>
    <property type="project" value="UniProtKB-SubCell"/>
</dbReference>
<evidence type="ECO:0000256" key="5">
    <source>
        <dbReference type="ARBA" id="ARBA00022473"/>
    </source>
</evidence>
<dbReference type="RefSeq" id="XP_018110588.1">
    <property type="nucleotide sequence ID" value="XM_018255099.2"/>
</dbReference>
<dbReference type="SUPFAM" id="SSF50242">
    <property type="entry name" value="TIMP-like"/>
    <property type="match status" value="1"/>
</dbReference>
<dbReference type="Gene3D" id="2.40.50.120">
    <property type="match status" value="1"/>
</dbReference>
<dbReference type="AlphaFoldDB" id="A0A1L8GRT5"/>
<dbReference type="AGR" id="Xenbase:XB-GENE-17338925"/>
<proteinExistence type="inferred from homology"/>
<keyword evidence="5" id="KW-0217">Developmental protein</keyword>
<evidence type="ECO:0000256" key="13">
    <source>
        <dbReference type="ARBA" id="ARBA00023224"/>
    </source>
</evidence>
<sequence length="311" mass="35725">MNSEGGIWPLLLFWVTPGILSQVPQASEYDYVSFQPDLGRQYQSGRFYSRPAQCVDIPQDMTLCHGVGYNKMVLPNLLDHETMVEVKYQASSWVPLLSKKCHPGTQVFLCSLFAPVCLDRPVYPCRRLCESVRDACEPVMQYFGFHWPEMLRCEQYPTEEDVCIAVHLPNATQAPQSRKTEVCPQCDSEIKADSLYEHMCASEFALKVSIREVKIENGDRKLLLRKKKALKKGPVQKKDWPDLVLYLKNGANCPCHQLDQLKGQFLVLGRKVKAQHLLTAIHKWDKTNREFNRFMRKVKKSKCPIPLTAPH</sequence>
<feature type="disulfide bond" evidence="14">
    <location>
        <begin position="129"/>
        <end position="153"/>
    </location>
</feature>
<evidence type="ECO:0000256" key="3">
    <source>
        <dbReference type="ARBA" id="ARBA00010054"/>
    </source>
</evidence>
<evidence type="ECO:0000313" key="17">
    <source>
        <dbReference type="Xenbase" id="XB-GENE-17338925"/>
    </source>
</evidence>
<evidence type="ECO:0000256" key="4">
    <source>
        <dbReference type="ARBA" id="ARBA00020517"/>
    </source>
</evidence>
<dbReference type="GO" id="GO:0004930">
    <property type="term" value="F:G protein-coupled receptor activity"/>
    <property type="evidence" value="ECO:0007669"/>
    <property type="project" value="UniProtKB-KW"/>
</dbReference>
<dbReference type="PANTHER" id="PTHR11309:SF87">
    <property type="entry name" value="SECRETED FRIZZLED-RELATED PROTEIN 1"/>
    <property type="match status" value="1"/>
</dbReference>
<dbReference type="FunFam" id="2.40.50.120:FF:000003">
    <property type="entry name" value="Secreted frizzled-related protein 1"/>
    <property type="match status" value="1"/>
</dbReference>
<dbReference type="SMART" id="SM00643">
    <property type="entry name" value="C345C"/>
    <property type="match status" value="1"/>
</dbReference>
<evidence type="ECO:0000256" key="1">
    <source>
        <dbReference type="ARBA" id="ARBA00004613"/>
    </source>
</evidence>
<keyword evidence="10" id="KW-0297">G-protein coupled receptor</keyword>
<dbReference type="InterPro" id="IPR001134">
    <property type="entry name" value="Netrin_domain"/>
</dbReference>
<keyword evidence="12" id="KW-0325">Glycoprotein</keyword>
<dbReference type="InterPro" id="IPR008993">
    <property type="entry name" value="TIMP-like_OB-fold"/>
</dbReference>
<comment type="similarity">
    <text evidence="3">Belongs to the secreted frizzled-related protein (sFRP) family.</text>
</comment>
<dbReference type="PROSITE" id="PS50038">
    <property type="entry name" value="FZ"/>
    <property type="match status" value="1"/>
</dbReference>
<dbReference type="SMART" id="SM00063">
    <property type="entry name" value="FRI"/>
    <property type="match status" value="1"/>
</dbReference>
<keyword evidence="9" id="KW-0221">Differentiation</keyword>
<keyword evidence="10" id="KW-0675">Receptor</keyword>
<dbReference type="SUPFAM" id="SSF63501">
    <property type="entry name" value="Frizzled cysteine-rich domain"/>
    <property type="match status" value="1"/>
</dbReference>
<feature type="disulfide bond" evidence="14">
    <location>
        <begin position="64"/>
        <end position="110"/>
    </location>
</feature>
<keyword evidence="11 14" id="KW-1015">Disulfide bond</keyword>
<evidence type="ECO:0000256" key="8">
    <source>
        <dbReference type="ARBA" id="ARBA00022729"/>
    </source>
</evidence>
<dbReference type="Pfam" id="PF01392">
    <property type="entry name" value="Fz"/>
    <property type="match status" value="1"/>
</dbReference>
<dbReference type="Gene3D" id="1.10.2000.10">
    <property type="entry name" value="Frizzled cysteine-rich domain"/>
    <property type="match status" value="1"/>
</dbReference>
<dbReference type="Pfam" id="PF01759">
    <property type="entry name" value="NTR"/>
    <property type="match status" value="1"/>
</dbReference>
<evidence type="ECO:0000256" key="2">
    <source>
        <dbReference type="ARBA" id="ARBA00004651"/>
    </source>
</evidence>
<evidence type="ECO:0000256" key="11">
    <source>
        <dbReference type="ARBA" id="ARBA00023157"/>
    </source>
</evidence>
<reference evidence="15" key="1">
    <citation type="submission" date="2024-06" db="UniProtKB">
        <authorList>
            <consortium name="RefSeq"/>
        </authorList>
    </citation>
    <scope>NUCLEOTIDE SEQUENCE [LARGE SCALE GENOMIC DNA]</scope>
    <source>
        <strain evidence="15">J_2021</strain>
    </source>
</reference>
<comment type="caution">
    <text evidence="14">Lacks conserved residue(s) required for the propagation of feature annotation.</text>
</comment>
<protein>
    <recommendedName>
        <fullName evidence="4">Secreted frizzled-related protein 1</fullName>
    </recommendedName>
</protein>
<evidence type="ECO:0000256" key="9">
    <source>
        <dbReference type="ARBA" id="ARBA00022782"/>
    </source>
</evidence>
<keyword evidence="13" id="KW-0807">Transducer</keyword>
<evidence type="ECO:0000313" key="15">
    <source>
        <dbReference type="Proteomes" id="UP000186698"/>
    </source>
</evidence>
<dbReference type="PANTHER" id="PTHR11309">
    <property type="entry name" value="FRIZZLED"/>
    <property type="match status" value="1"/>
</dbReference>
<dbReference type="Proteomes" id="UP000186698">
    <property type="component" value="Chromosome 3S"/>
</dbReference>
<dbReference type="GO" id="GO:2000026">
    <property type="term" value="P:regulation of multicellular organismal development"/>
    <property type="evidence" value="ECO:0007669"/>
    <property type="project" value="UniProtKB-ARBA"/>
</dbReference>
<keyword evidence="6" id="KW-0964">Secreted</keyword>
<evidence type="ECO:0000256" key="10">
    <source>
        <dbReference type="ARBA" id="ARBA00023040"/>
    </source>
</evidence>
<evidence type="ECO:0000256" key="14">
    <source>
        <dbReference type="PROSITE-ProRule" id="PRU00090"/>
    </source>
</evidence>
<dbReference type="CTD" id="108712721"/>
<dbReference type="InterPro" id="IPR036790">
    <property type="entry name" value="Frizzled_dom_sf"/>
</dbReference>
<dbReference type="PaxDb" id="8355-A0A1L8GRT5"/>
<organism evidence="15 16">
    <name type="scientific">Xenopus laevis</name>
    <name type="common">African clawed frog</name>
    <dbReference type="NCBI Taxonomy" id="8355"/>
    <lineage>
        <taxon>Eukaryota</taxon>
        <taxon>Metazoa</taxon>
        <taxon>Chordata</taxon>
        <taxon>Craniata</taxon>
        <taxon>Vertebrata</taxon>
        <taxon>Euteleostomi</taxon>
        <taxon>Amphibia</taxon>
        <taxon>Batrachia</taxon>
        <taxon>Anura</taxon>
        <taxon>Pipoidea</taxon>
        <taxon>Pipidae</taxon>
        <taxon>Xenopodinae</taxon>
        <taxon>Xenopus</taxon>
        <taxon>Xenopus</taxon>
    </lineage>
</organism>
<dbReference type="STRING" id="8355.A0A1L8GRT5"/>
<keyword evidence="8" id="KW-0732">Signal</keyword>
<name>A0A1L8GRT5_XENLA</name>
<dbReference type="CDD" id="cd03580">
    <property type="entry name" value="NTR_Sfrp1_like"/>
    <property type="match status" value="1"/>
</dbReference>
<dbReference type="Bgee" id="108712721">
    <property type="expression patterns" value="Expressed in internal ear and 15 other cell types or tissues"/>
</dbReference>
<reference evidence="16" key="2">
    <citation type="submission" date="2025-08" db="UniProtKB">
        <authorList>
            <consortium name="RefSeq"/>
        </authorList>
    </citation>
    <scope>IDENTIFICATION</scope>
    <source>
        <strain evidence="16">J_2021</strain>
        <tissue evidence="16">Erythrocytes</tissue>
    </source>
</reference>
<evidence type="ECO:0000256" key="12">
    <source>
        <dbReference type="ARBA" id="ARBA00023180"/>
    </source>
</evidence>
<keyword evidence="7" id="KW-0879">Wnt signaling pathway</keyword>
<dbReference type="GO" id="GO:0017147">
    <property type="term" value="F:Wnt-protein binding"/>
    <property type="evidence" value="ECO:0000318"/>
    <property type="project" value="GO_Central"/>
</dbReference>
<dbReference type="InterPro" id="IPR020067">
    <property type="entry name" value="Frizzled_dom"/>
</dbReference>
<evidence type="ECO:0000313" key="16">
    <source>
        <dbReference type="RefSeq" id="XP_018110588.1"/>
    </source>
</evidence>
<dbReference type="FunFam" id="1.10.2000.10:FF:000001">
    <property type="entry name" value="secreted frizzled-related protein 2"/>
    <property type="match status" value="1"/>
</dbReference>
<dbReference type="OrthoDB" id="5985572at2759"/>
<dbReference type="GeneID" id="108712721"/>
<dbReference type="GO" id="GO:0035567">
    <property type="term" value="P:non-canonical Wnt signaling pathway"/>
    <property type="evidence" value="ECO:0000318"/>
    <property type="project" value="GO_Central"/>
</dbReference>
<dbReference type="GO" id="GO:0060070">
    <property type="term" value="P:canonical Wnt signaling pathway"/>
    <property type="evidence" value="ECO:0000318"/>
    <property type="project" value="GO_Central"/>
</dbReference>
<keyword evidence="15" id="KW-1185">Reference proteome</keyword>
<dbReference type="KEGG" id="xla:108712721"/>
<dbReference type="GO" id="GO:0005615">
    <property type="term" value="C:extracellular space"/>
    <property type="evidence" value="ECO:0000318"/>
    <property type="project" value="GO_Central"/>
</dbReference>
<accession>A0A1L8GRT5</accession>
<evidence type="ECO:0000256" key="6">
    <source>
        <dbReference type="ARBA" id="ARBA00022525"/>
    </source>
</evidence>
<gene>
    <name evidence="16 17" type="primary">sfrp1.S</name>
</gene>
<dbReference type="GO" id="GO:0030154">
    <property type="term" value="P:cell differentiation"/>
    <property type="evidence" value="ECO:0007669"/>
    <property type="project" value="UniProtKB-KW"/>
</dbReference>
<dbReference type="InterPro" id="IPR015526">
    <property type="entry name" value="Frizzled/SFRP"/>
</dbReference>
<evidence type="ECO:0000256" key="7">
    <source>
        <dbReference type="ARBA" id="ARBA00022687"/>
    </source>
</evidence>
<comment type="subcellular location">
    <subcellularLocation>
        <location evidence="2">Cell membrane</location>
        <topology evidence="2">Multi-pass membrane protein</topology>
    </subcellularLocation>
    <subcellularLocation>
        <location evidence="1">Secreted</location>
    </subcellularLocation>
</comment>
<dbReference type="PROSITE" id="PS50189">
    <property type="entry name" value="NTR"/>
    <property type="match status" value="1"/>
</dbReference>
<dbReference type="Xenbase" id="XB-GENE-17338925">
    <property type="gene designation" value="sfrp1.S"/>
</dbReference>
<dbReference type="OMA" id="LILPWRN"/>